<dbReference type="AlphaFoldDB" id="E1YKX3"/>
<protein>
    <recommendedName>
        <fullName evidence="5">Methyltransferase type 11 domain-containing protein</fullName>
    </recommendedName>
</protein>
<proteinExistence type="predicted"/>
<dbReference type="SUPFAM" id="SSF53335">
    <property type="entry name" value="S-adenosyl-L-methionine-dependent methyltransferases"/>
    <property type="match status" value="1"/>
</dbReference>
<feature type="domain" description="Methyltransferase type 11" evidence="5">
    <location>
        <begin position="43"/>
        <end position="128"/>
    </location>
</feature>
<evidence type="ECO:0000256" key="4">
    <source>
        <dbReference type="ARBA" id="ARBA00025707"/>
    </source>
</evidence>
<dbReference type="EMBL" id="FR695877">
    <property type="protein sequence ID" value="CBX30756.1"/>
    <property type="molecule type" value="Genomic_DNA"/>
</dbReference>
<dbReference type="PANTHER" id="PTHR44307">
    <property type="entry name" value="PHOSPHOETHANOLAMINE METHYLTRANSFERASE"/>
    <property type="match status" value="1"/>
</dbReference>
<name>E1YKX3_9BACT</name>
<sequence length="230" mass="25209">MTSYIIPSDLRSIIGDTLRPGGLALTERAADYCGFSAGNKIMDIGCGFGATLEYLHKNYGCAVCGIDLNAPKFSSEFSFVQSTAEELPFTAGSFNCIFCECVLSLLSYRDKALNEFCRVLQKAGFLVISDIYLRNPGKQPNNISFHSVSCLSGAMIREEVIDMVQGSGFEVLLWEDHSDALSQLTAKIVWELGSLDMLMDIMLPGGCSSGDKQSMRDARPGYFLMIARKK</sequence>
<dbReference type="PANTHER" id="PTHR44307:SF2">
    <property type="entry name" value="PHOSPHOETHANOLAMINE METHYLTRANSFERASE ISOFORM X1"/>
    <property type="match status" value="1"/>
</dbReference>
<keyword evidence="2" id="KW-0489">Methyltransferase</keyword>
<dbReference type="GO" id="GO:0008757">
    <property type="term" value="F:S-adenosylmethionine-dependent methyltransferase activity"/>
    <property type="evidence" value="ECO:0007669"/>
    <property type="project" value="InterPro"/>
</dbReference>
<evidence type="ECO:0000256" key="3">
    <source>
        <dbReference type="ARBA" id="ARBA00022679"/>
    </source>
</evidence>
<evidence type="ECO:0000256" key="2">
    <source>
        <dbReference type="ARBA" id="ARBA00022603"/>
    </source>
</evidence>
<evidence type="ECO:0000259" key="5">
    <source>
        <dbReference type="Pfam" id="PF08241"/>
    </source>
</evidence>
<reference evidence="6" key="1">
    <citation type="journal article" date="2011" name="Environ. Microbiol.">
        <title>Genomic insights into the metabolic potential of the polycyclic aromatic hydrocarbon degrading sulfate-reducing Deltaproteobacterium N47.</title>
        <authorList>
            <person name="Bergmann F."/>
            <person name="Selesi D."/>
            <person name="Weinmaier T."/>
            <person name="Tischler P."/>
            <person name="Rattei T."/>
            <person name="Meckenstock R.U."/>
        </authorList>
    </citation>
    <scope>NUCLEOTIDE SEQUENCE</scope>
</reference>
<comment type="pathway">
    <text evidence="1">Lipid metabolism.</text>
</comment>
<dbReference type="InterPro" id="IPR013216">
    <property type="entry name" value="Methyltransf_11"/>
</dbReference>
<evidence type="ECO:0000313" key="6">
    <source>
        <dbReference type="EMBL" id="CBX30756.1"/>
    </source>
</evidence>
<dbReference type="CDD" id="cd02440">
    <property type="entry name" value="AdoMet_MTases"/>
    <property type="match status" value="1"/>
</dbReference>
<organism evidence="6">
    <name type="scientific">uncultured Desulfobacterium sp</name>
    <dbReference type="NCBI Taxonomy" id="201089"/>
    <lineage>
        <taxon>Bacteria</taxon>
        <taxon>Pseudomonadati</taxon>
        <taxon>Thermodesulfobacteriota</taxon>
        <taxon>Desulfobacteria</taxon>
        <taxon>Desulfobacterales</taxon>
        <taxon>Desulfobacteriaceae</taxon>
        <taxon>Desulfobacterium</taxon>
        <taxon>environmental samples</taxon>
    </lineage>
</organism>
<gene>
    <name evidence="6" type="ORF">N47_E42680</name>
</gene>
<keyword evidence="3" id="KW-0808">Transferase</keyword>
<evidence type="ECO:0000256" key="1">
    <source>
        <dbReference type="ARBA" id="ARBA00005189"/>
    </source>
</evidence>
<comment type="pathway">
    <text evidence="4">Phospholipid metabolism.</text>
</comment>
<accession>E1YKX3</accession>
<dbReference type="Pfam" id="PF08241">
    <property type="entry name" value="Methyltransf_11"/>
    <property type="match status" value="1"/>
</dbReference>
<dbReference type="GO" id="GO:0032259">
    <property type="term" value="P:methylation"/>
    <property type="evidence" value="ECO:0007669"/>
    <property type="project" value="UniProtKB-KW"/>
</dbReference>
<dbReference type="Gene3D" id="3.40.50.150">
    <property type="entry name" value="Vaccinia Virus protein VP39"/>
    <property type="match status" value="1"/>
</dbReference>
<dbReference type="NCBIfam" id="NF045667">
    <property type="entry name" value="MTase_DVU1556"/>
    <property type="match status" value="1"/>
</dbReference>
<dbReference type="InterPro" id="IPR029063">
    <property type="entry name" value="SAM-dependent_MTases_sf"/>
</dbReference>